<organism evidence="1">
    <name type="scientific">Nonomuraea gerenzanensis</name>
    <dbReference type="NCBI Taxonomy" id="93944"/>
    <lineage>
        <taxon>Bacteria</taxon>
        <taxon>Bacillati</taxon>
        <taxon>Actinomycetota</taxon>
        <taxon>Actinomycetes</taxon>
        <taxon>Streptosporangiales</taxon>
        <taxon>Streptosporangiaceae</taxon>
        <taxon>Nonomuraea</taxon>
    </lineage>
</organism>
<name>A0A1M4E7T4_9ACTN</name>
<reference evidence="1" key="1">
    <citation type="submission" date="2016-04" db="EMBL/GenBank/DDBJ databases">
        <authorList>
            <person name="Evans L.H."/>
            <person name="Alamgir A."/>
            <person name="Owens N."/>
            <person name="Weber N.D."/>
            <person name="Virtaneva K."/>
            <person name="Barbian K."/>
            <person name="Babar A."/>
            <person name="Rosenke K."/>
        </authorList>
    </citation>
    <scope>NUCLEOTIDE SEQUENCE</scope>
    <source>
        <strain evidence="1">Nono1</strain>
    </source>
</reference>
<proteinExistence type="predicted"/>
<dbReference type="EMBL" id="LT559118">
    <property type="protein sequence ID" value="SBO94910.1"/>
    <property type="molecule type" value="Genomic_DNA"/>
</dbReference>
<evidence type="ECO:0000313" key="1">
    <source>
        <dbReference type="EMBL" id="SBO94910.1"/>
    </source>
</evidence>
<sequence>MSPPQSVARHRDMHHASARFGGLRGEGVFSTQGDVSPPGEYLFRFQMGLDGVPT</sequence>
<protein>
    <submittedName>
        <fullName evidence="1">Uncharacterized protein</fullName>
    </submittedName>
</protein>
<accession>A0A1M4E7T4</accession>
<gene>
    <name evidence="1" type="ORF">BN4615_P4426</name>
</gene>
<dbReference type="AlphaFoldDB" id="A0A1M4E7T4"/>